<proteinExistence type="predicted"/>
<dbReference type="PANTHER" id="PTHR21310">
    <property type="entry name" value="AMINOGLYCOSIDE PHOSPHOTRANSFERASE-RELATED-RELATED"/>
    <property type="match status" value="1"/>
</dbReference>
<keyword evidence="2" id="KW-1185">Reference proteome</keyword>
<protein>
    <recommendedName>
        <fullName evidence="3">Aminoglycoside phosphotransferase domain-containing protein</fullName>
    </recommendedName>
</protein>
<reference evidence="1 2" key="1">
    <citation type="submission" date="2016-06" db="EMBL/GenBank/DDBJ databases">
        <title>Evolution of pathogenesis and genome organization in the Tremellales.</title>
        <authorList>
            <person name="Cuomo C."/>
            <person name="Litvintseva A."/>
            <person name="Heitman J."/>
            <person name="Chen Y."/>
            <person name="Sun S."/>
            <person name="Springer D."/>
            <person name="Dromer F."/>
            <person name="Young S."/>
            <person name="Zeng Q."/>
            <person name="Chapman S."/>
            <person name="Gujja S."/>
            <person name="Saif S."/>
            <person name="Birren B."/>
        </authorList>
    </citation>
    <scope>NUCLEOTIDE SEQUENCE [LARGE SCALE GENOMIC DNA]</scope>
    <source>
        <strain evidence="1 2">ATCC 28783</strain>
    </source>
</reference>
<organism evidence="1 2">
    <name type="scientific">Tremella mesenterica</name>
    <name type="common">Jelly fungus</name>
    <dbReference type="NCBI Taxonomy" id="5217"/>
    <lineage>
        <taxon>Eukaryota</taxon>
        <taxon>Fungi</taxon>
        <taxon>Dikarya</taxon>
        <taxon>Basidiomycota</taxon>
        <taxon>Agaricomycotina</taxon>
        <taxon>Tremellomycetes</taxon>
        <taxon>Tremellales</taxon>
        <taxon>Tremellaceae</taxon>
        <taxon>Tremella</taxon>
    </lineage>
</organism>
<dbReference type="AlphaFoldDB" id="A0A4Q1B9V7"/>
<dbReference type="InterPro" id="IPR051678">
    <property type="entry name" value="AGP_Transferase"/>
</dbReference>
<dbReference type="EMBL" id="SDIL01000130">
    <property type="protein sequence ID" value="RXK35578.1"/>
    <property type="molecule type" value="Genomic_DNA"/>
</dbReference>
<evidence type="ECO:0000313" key="1">
    <source>
        <dbReference type="EMBL" id="RXK35578.1"/>
    </source>
</evidence>
<dbReference type="Proteomes" id="UP000289152">
    <property type="component" value="Unassembled WGS sequence"/>
</dbReference>
<evidence type="ECO:0008006" key="3">
    <source>
        <dbReference type="Google" id="ProtNLM"/>
    </source>
</evidence>
<dbReference type="InterPro" id="IPR011009">
    <property type="entry name" value="Kinase-like_dom_sf"/>
</dbReference>
<comment type="caution">
    <text evidence="1">The sequence shown here is derived from an EMBL/GenBank/DDBJ whole genome shotgun (WGS) entry which is preliminary data.</text>
</comment>
<sequence length="463" mass="53079">MQVNTRRWPPLLAALATLNLDQQIRSLRPGHEPTFTLPTEWVNLTTSRLASSWNVHLLIDFEDEVKWLLRIRQGVAGSPPADLQHFVVESEVETLRVLNRLGAKVPNAWSHVVSNPDEENSTTILNYFFLEMMPGKKWYPRPAPLSVGAIQRPDAQEKYKKIIDDFVRFQLILADVPFHGGIGSLYPSSLASHPVLNNINPRRSRKYQSDYAITGPLVDFCKPDRPRLLGPFWSNRDRYLAQIDLILDKLFTQELLVDEPLPMFLSHLHARKMVQTCQDMAREENEFYIKHPDSKANQILVSEGSLSAVLDWEWAYVTTKAEAFSSPRFCFGSDRHRAGHNDLSIEETHMVHCYEKYGRPDLADCIRKGAVYYRLFNVIGWSPDVSDLNGLTRAVLGEDTAESLPETQDAWIEEALVRFKNDPRLSSIQKLQETQDEEIKVAKEERKVGLEKGTAITRTWGWM</sequence>
<dbReference type="OrthoDB" id="2561803at2759"/>
<dbReference type="STRING" id="5217.A0A4Q1B9V7"/>
<gene>
    <name evidence="1" type="ORF">M231_07163</name>
</gene>
<accession>A0A4Q1B9V7</accession>
<dbReference type="PANTHER" id="PTHR21310:SF15">
    <property type="entry name" value="AMINOGLYCOSIDE PHOSPHOTRANSFERASE DOMAIN-CONTAINING PROTEIN"/>
    <property type="match status" value="1"/>
</dbReference>
<dbReference type="InParanoid" id="A0A4Q1B9V7"/>
<dbReference type="SUPFAM" id="SSF56112">
    <property type="entry name" value="Protein kinase-like (PK-like)"/>
    <property type="match status" value="1"/>
</dbReference>
<name>A0A4Q1B9V7_TREME</name>
<evidence type="ECO:0000313" key="2">
    <source>
        <dbReference type="Proteomes" id="UP000289152"/>
    </source>
</evidence>
<dbReference type="VEuPathDB" id="FungiDB:TREMEDRAFT_66060"/>